<sequence>MQRVWQFTLSCNSCSWRSWGAWLSYIFAAKYPQYVSKLILVSSGPFELSYYSQLVERRNVKKMPKEQEEDIRAANLYTDDIKYDPDHYCLLPDIEEDMIAFNEEQFKSLMNEIGPMRASGKLLDLSKDIECPVAAIHGKNDPHPWEGVKEPLENRLNDFKMYLLDKCGHDPWKEYYAKDEFFAILKNELKSTGTV</sequence>
<comment type="caution">
    <text evidence="1">The sequence shown here is derived from an EMBL/GenBank/DDBJ whole genome shotgun (WGS) entry which is preliminary data.</text>
</comment>
<keyword evidence="1" id="KW-0378">Hydrolase</keyword>
<name>A0A7C8LD73_9FIRM</name>
<proteinExistence type="predicted"/>
<dbReference type="OrthoDB" id="9796770at2"/>
<evidence type="ECO:0000313" key="2">
    <source>
        <dbReference type="Proteomes" id="UP000483018"/>
    </source>
</evidence>
<gene>
    <name evidence="1" type="ORF">GND95_12280</name>
</gene>
<reference evidence="1 2" key="1">
    <citation type="submission" date="2019-12" db="EMBL/GenBank/DDBJ databases">
        <title>Defluviitalea raffinosedens, isolated from a biogas fermenter, genome sequencing and characterization.</title>
        <authorList>
            <person name="Rettenmaier R."/>
            <person name="Schneider M."/>
            <person name="Neuhaus K."/>
            <person name="Liebl W."/>
            <person name="Zverlov V."/>
        </authorList>
    </citation>
    <scope>NUCLEOTIDE SEQUENCE [LARGE SCALE GENOMIC DNA]</scope>
    <source>
        <strain evidence="1 2">249c-K6</strain>
    </source>
</reference>
<protein>
    <submittedName>
        <fullName evidence="1">Alpha/beta hydrolase</fullName>
    </submittedName>
</protein>
<dbReference type="RefSeq" id="WP_158741445.1">
    <property type="nucleotide sequence ID" value="NZ_JAFBEP010000014.1"/>
</dbReference>
<dbReference type="SUPFAM" id="SSF53474">
    <property type="entry name" value="alpha/beta-Hydrolases"/>
    <property type="match status" value="1"/>
</dbReference>
<dbReference type="EMBL" id="WSLF01000014">
    <property type="protein sequence ID" value="KAE9630688.1"/>
    <property type="molecule type" value="Genomic_DNA"/>
</dbReference>
<accession>A0A7C8LD73</accession>
<organism evidence="1 2">
    <name type="scientific">Defluviitalea raffinosedens</name>
    <dbReference type="NCBI Taxonomy" id="1450156"/>
    <lineage>
        <taxon>Bacteria</taxon>
        <taxon>Bacillati</taxon>
        <taxon>Bacillota</taxon>
        <taxon>Clostridia</taxon>
        <taxon>Lachnospirales</taxon>
        <taxon>Defluviitaleaceae</taxon>
        <taxon>Defluviitalea</taxon>
    </lineage>
</organism>
<dbReference type="AlphaFoldDB" id="A0A7C8LD73"/>
<dbReference type="InterPro" id="IPR029058">
    <property type="entry name" value="AB_hydrolase_fold"/>
</dbReference>
<dbReference type="Gene3D" id="3.40.50.1820">
    <property type="entry name" value="alpha/beta hydrolase"/>
    <property type="match status" value="1"/>
</dbReference>
<dbReference type="GO" id="GO:0016787">
    <property type="term" value="F:hydrolase activity"/>
    <property type="evidence" value="ECO:0007669"/>
    <property type="project" value="UniProtKB-KW"/>
</dbReference>
<dbReference type="Proteomes" id="UP000483018">
    <property type="component" value="Unassembled WGS sequence"/>
</dbReference>
<keyword evidence="2" id="KW-1185">Reference proteome</keyword>
<evidence type="ECO:0000313" key="1">
    <source>
        <dbReference type="EMBL" id="KAE9630688.1"/>
    </source>
</evidence>